<evidence type="ECO:0000256" key="1">
    <source>
        <dbReference type="SAM" id="Phobius"/>
    </source>
</evidence>
<sequence length="73" mass="7929">MKLNNKVYDVLKYVVMIALPAISAFYVALEPVWNLPYAKQVAMTIAAVTSLLGSLLGISSASYKKSSTDEEAM</sequence>
<name>A0A8D9PDR9_9CAUD</name>
<evidence type="ECO:0000313" key="2">
    <source>
        <dbReference type="EMBL" id="DAD55399.1"/>
    </source>
</evidence>
<protein>
    <submittedName>
        <fullName evidence="2">Holin</fullName>
    </submittedName>
</protein>
<reference evidence="2" key="1">
    <citation type="journal article" date="2021" name="Proc. Natl. Acad. Sci. U.S.A.">
        <title>A Catalog of Tens of Thousands of Viruses from Human Metagenomes Reveals Hidden Associations with Chronic Diseases.</title>
        <authorList>
            <person name="Tisza M.J."/>
            <person name="Buck C.B."/>
        </authorList>
    </citation>
    <scope>NUCLEOTIDE SEQUENCE</scope>
    <source>
        <strain evidence="2">CtoNj20</strain>
    </source>
</reference>
<accession>A0A8D9PDR9</accession>
<keyword evidence="1" id="KW-0812">Transmembrane</keyword>
<keyword evidence="1" id="KW-0472">Membrane</keyword>
<organism evidence="2">
    <name type="scientific">Siphoviridae sp. ctoNj20</name>
    <dbReference type="NCBI Taxonomy" id="2826085"/>
    <lineage>
        <taxon>Viruses</taxon>
        <taxon>Duplodnaviria</taxon>
        <taxon>Heunggongvirae</taxon>
        <taxon>Uroviricota</taxon>
        <taxon>Caudoviricetes</taxon>
    </lineage>
</organism>
<dbReference type="Pfam" id="PF16938">
    <property type="entry name" value="Phage_holin_Dp1"/>
    <property type="match status" value="1"/>
</dbReference>
<keyword evidence="1" id="KW-1133">Transmembrane helix</keyword>
<dbReference type="EMBL" id="BK014724">
    <property type="protein sequence ID" value="DAD55399.1"/>
    <property type="molecule type" value="Genomic_DNA"/>
</dbReference>
<dbReference type="InterPro" id="IPR031612">
    <property type="entry name" value="Phage_holin_Dp1"/>
</dbReference>
<proteinExistence type="predicted"/>
<feature type="transmembrane region" description="Helical" evidence="1">
    <location>
        <begin position="10"/>
        <end position="29"/>
    </location>
</feature>
<feature type="transmembrane region" description="Helical" evidence="1">
    <location>
        <begin position="41"/>
        <end position="63"/>
    </location>
</feature>